<evidence type="ECO:0000313" key="1">
    <source>
        <dbReference type="EMBL" id="QRI52216.1"/>
    </source>
</evidence>
<dbReference type="RefSeq" id="WP_162832538.1">
    <property type="nucleotide sequence ID" value="NZ_CP069280.1"/>
</dbReference>
<dbReference type="Proteomes" id="UP000663464">
    <property type="component" value="Chromosome"/>
</dbReference>
<protein>
    <submittedName>
        <fullName evidence="1">Uncharacterized protein</fullName>
    </submittedName>
</protein>
<organism evidence="1 2">
    <name type="scientific">Clostridium botulinum</name>
    <dbReference type="NCBI Taxonomy" id="1491"/>
    <lineage>
        <taxon>Bacteria</taxon>
        <taxon>Bacillati</taxon>
        <taxon>Bacillota</taxon>
        <taxon>Clostridia</taxon>
        <taxon>Eubacteriales</taxon>
        <taxon>Clostridiaceae</taxon>
        <taxon>Clostridium</taxon>
    </lineage>
</organism>
<evidence type="ECO:0000313" key="2">
    <source>
        <dbReference type="Proteomes" id="UP000663464"/>
    </source>
</evidence>
<sequence length="48" mass="5481">MSGSIYIYISNKNGEHKIPKPRYSNHSTIFRAIANLANKEVLLVILCY</sequence>
<accession>A0ABD7CGQ8</accession>
<name>A0ABD7CGQ8_CLOBO</name>
<dbReference type="AlphaFoldDB" id="A0ABD7CGQ8"/>
<gene>
    <name evidence="1" type="ORF">JQS73_12290</name>
</gene>
<dbReference type="EMBL" id="CP069280">
    <property type="protein sequence ID" value="QRI52216.1"/>
    <property type="molecule type" value="Genomic_DNA"/>
</dbReference>
<proteinExistence type="predicted"/>
<reference evidence="1 2" key="1">
    <citation type="journal article" date="2014" name="J. Infect. Dis.">
        <title>Molecular characterization of a novel botulinum neurotoxin type H gene.</title>
        <authorList>
            <person name="Dover N."/>
            <person name="Barash J.R."/>
            <person name="Hill K.K."/>
            <person name="Xie G."/>
            <person name="Arnon S.S."/>
        </authorList>
    </citation>
    <scope>NUCLEOTIDE SEQUENCE [LARGE SCALE GENOMIC DNA]</scope>
    <source>
        <strain evidence="1 2">IBCA10-7060</strain>
    </source>
</reference>